<reference evidence="3 4" key="1">
    <citation type="submission" date="2022-12" db="EMBL/GenBank/DDBJ databases">
        <title>Chromosome-level genome of Tegillarca granosa.</title>
        <authorList>
            <person name="Kim J."/>
        </authorList>
    </citation>
    <scope>NUCLEOTIDE SEQUENCE [LARGE SCALE GENOMIC DNA]</scope>
    <source>
        <strain evidence="3">Teg-2019</strain>
        <tissue evidence="3">Adductor muscle</tissue>
    </source>
</reference>
<proteinExistence type="predicted"/>
<accession>A0ABQ9E2M4</accession>
<evidence type="ECO:0008006" key="5">
    <source>
        <dbReference type="Google" id="ProtNLM"/>
    </source>
</evidence>
<feature type="compositionally biased region" description="Polar residues" evidence="1">
    <location>
        <begin position="84"/>
        <end position="99"/>
    </location>
</feature>
<dbReference type="Proteomes" id="UP001217089">
    <property type="component" value="Unassembled WGS sequence"/>
</dbReference>
<keyword evidence="2" id="KW-1133">Transmembrane helix</keyword>
<comment type="caution">
    <text evidence="3">The sequence shown here is derived from an EMBL/GenBank/DDBJ whole genome shotgun (WGS) entry which is preliminary data.</text>
</comment>
<sequence length="99" mass="11820">MLFYHANFLCLFFLNFHFCIIKHVLISSFKFNDENLKFYFSTIDAKNRKADQICYAVLCVFSYIAAGREQQQQQQQQQQPQKQVMISKQSTPQLQRKQT</sequence>
<evidence type="ECO:0000313" key="4">
    <source>
        <dbReference type="Proteomes" id="UP001217089"/>
    </source>
</evidence>
<dbReference type="EMBL" id="JARBDR010000921">
    <property type="protein sequence ID" value="KAJ8299527.1"/>
    <property type="molecule type" value="Genomic_DNA"/>
</dbReference>
<feature type="compositionally biased region" description="Low complexity" evidence="1">
    <location>
        <begin position="72"/>
        <end position="83"/>
    </location>
</feature>
<organism evidence="3 4">
    <name type="scientific">Tegillarca granosa</name>
    <name type="common">Malaysian cockle</name>
    <name type="synonym">Anadara granosa</name>
    <dbReference type="NCBI Taxonomy" id="220873"/>
    <lineage>
        <taxon>Eukaryota</taxon>
        <taxon>Metazoa</taxon>
        <taxon>Spiralia</taxon>
        <taxon>Lophotrochozoa</taxon>
        <taxon>Mollusca</taxon>
        <taxon>Bivalvia</taxon>
        <taxon>Autobranchia</taxon>
        <taxon>Pteriomorphia</taxon>
        <taxon>Arcoida</taxon>
        <taxon>Arcoidea</taxon>
        <taxon>Arcidae</taxon>
        <taxon>Tegillarca</taxon>
    </lineage>
</organism>
<protein>
    <recommendedName>
        <fullName evidence="5">Secreted protein</fullName>
    </recommendedName>
</protein>
<keyword evidence="4" id="KW-1185">Reference proteome</keyword>
<keyword evidence="2" id="KW-0472">Membrane</keyword>
<feature type="transmembrane region" description="Helical" evidence="2">
    <location>
        <begin position="6"/>
        <end position="25"/>
    </location>
</feature>
<evidence type="ECO:0000313" key="3">
    <source>
        <dbReference type="EMBL" id="KAJ8299527.1"/>
    </source>
</evidence>
<gene>
    <name evidence="3" type="ORF">KUTeg_023587</name>
</gene>
<evidence type="ECO:0000256" key="2">
    <source>
        <dbReference type="SAM" id="Phobius"/>
    </source>
</evidence>
<name>A0ABQ9E2M4_TEGGR</name>
<keyword evidence="2" id="KW-0812">Transmembrane</keyword>
<evidence type="ECO:0000256" key="1">
    <source>
        <dbReference type="SAM" id="MobiDB-lite"/>
    </source>
</evidence>
<feature type="region of interest" description="Disordered" evidence="1">
    <location>
        <begin position="72"/>
        <end position="99"/>
    </location>
</feature>